<feature type="domain" description="AsmA" evidence="3">
    <location>
        <begin position="38"/>
        <end position="130"/>
    </location>
</feature>
<dbReference type="STRING" id="187868.SAMN05192589_101199"/>
<dbReference type="PANTHER" id="PTHR30441">
    <property type="entry name" value="DUF748 DOMAIN-CONTAINING PROTEIN"/>
    <property type="match status" value="1"/>
</dbReference>
<dbReference type="InterPro" id="IPR052894">
    <property type="entry name" value="AsmA-related"/>
</dbReference>
<dbReference type="GO" id="GO:0090313">
    <property type="term" value="P:regulation of protein targeting to membrane"/>
    <property type="evidence" value="ECO:0007669"/>
    <property type="project" value="TreeGrafter"/>
</dbReference>
<name>A0A1G6IL71_9BURK</name>
<organism evidence="4 5">
    <name type="scientific">Paracidovorax valerianellae</name>
    <dbReference type="NCBI Taxonomy" id="187868"/>
    <lineage>
        <taxon>Bacteria</taxon>
        <taxon>Pseudomonadati</taxon>
        <taxon>Pseudomonadota</taxon>
        <taxon>Betaproteobacteria</taxon>
        <taxon>Burkholderiales</taxon>
        <taxon>Comamonadaceae</taxon>
        <taxon>Paracidovorax</taxon>
    </lineage>
</organism>
<evidence type="ECO:0000313" key="5">
    <source>
        <dbReference type="Proteomes" id="UP000198781"/>
    </source>
</evidence>
<gene>
    <name evidence="4" type="ORF">SAMN05192589_101199</name>
</gene>
<feature type="domain" description="AsmA" evidence="3">
    <location>
        <begin position="176"/>
        <end position="269"/>
    </location>
</feature>
<protein>
    <recommendedName>
        <fullName evidence="3">AsmA domain-containing protein</fullName>
    </recommendedName>
</protein>
<feature type="region of interest" description="Disordered" evidence="1">
    <location>
        <begin position="146"/>
        <end position="165"/>
    </location>
</feature>
<accession>A0A1G6IL71</accession>
<feature type="region of interest" description="Disordered" evidence="1">
    <location>
        <begin position="1"/>
        <end position="30"/>
    </location>
</feature>
<keyword evidence="5" id="KW-1185">Reference proteome</keyword>
<dbReference type="InterPro" id="IPR007844">
    <property type="entry name" value="AsmA"/>
</dbReference>
<feature type="region of interest" description="Disordered" evidence="1">
    <location>
        <begin position="746"/>
        <end position="767"/>
    </location>
</feature>
<keyword evidence="2" id="KW-1133">Transmembrane helix</keyword>
<sequence>MTMPPETPPPSAAPVPNAPPVPPSSTPARRRSRAPIAAVAGLVIVLLLVIAFVAWFDWNRAKPWINQQVSEATGRRFAIEGDLTAHWRWPQPAETGWRRWVPGVTVQADRLVMDNRADFGRFGALDVQTGDASTATVQARAAKAPASGASAASAPAAVPATAPNSGENTVPTAGYPMATLGSVSASLHLLPLLSRHVSIDTLQLTVPDVALARKADGSNNWTFDRPAKDGEPAKPNPWSVSVGRIVVRDGQLAYADAVKDLAFTAQLATIDTPAGQKASPYGVKFDVRGRYAKARIQGRGEAGHVMDLRERVVDYPLRFKAQAGTVEAEVEGILSNPAALSGMDLKVMLKADSMADLYDLTGLVLPNTPPFRTRGRLVGSLEPENAVWEYRDFDGTVGESDLHGNLTYSSAKPRPRLKGTMTSKKLRLADLGPVLGAPTGEGKAEKGTSKRPGKVLPDVAFATDRWNAMDLDLTFSGQQIIRDESLPIENLRVHAVLDNAMLTLSPLQFGVAQGKIDSTVVLDSRAKPLKAQLRGNVEGLRLSGLFPKVELMEKSFGRLDGAVALNGSGQSVASMLGGASGEARLYIRDGRFSKQMLDLAALNVGSVVVSKLFGDDKEVQLRCAVADFSVKDGIAQTRSVKLSTNEATVEATGTADLGREHLDLRIKPESLQWKFFSLRTPLYVRGPFAEPKVGLEAGPLLLRAGAAVAAAVVAPVALALAPITVPAADDDENCAVLLARAGDKVQGGAAGAAPKPPASSPAPAPAR</sequence>
<evidence type="ECO:0000259" key="3">
    <source>
        <dbReference type="Pfam" id="PF05170"/>
    </source>
</evidence>
<feature type="compositionally biased region" description="Pro residues" evidence="1">
    <location>
        <begin position="1"/>
        <end position="25"/>
    </location>
</feature>
<dbReference type="EMBL" id="FMZC01000001">
    <property type="protein sequence ID" value="SDC07312.1"/>
    <property type="molecule type" value="Genomic_DNA"/>
</dbReference>
<reference evidence="4 5" key="1">
    <citation type="submission" date="2016-10" db="EMBL/GenBank/DDBJ databases">
        <authorList>
            <person name="de Groot N.N."/>
        </authorList>
    </citation>
    <scope>NUCLEOTIDE SEQUENCE [LARGE SCALE GENOMIC DNA]</scope>
    <source>
        <strain evidence="4 5">DSM 16619</strain>
    </source>
</reference>
<evidence type="ECO:0000256" key="1">
    <source>
        <dbReference type="SAM" id="MobiDB-lite"/>
    </source>
</evidence>
<proteinExistence type="predicted"/>
<dbReference type="AlphaFoldDB" id="A0A1G6IL71"/>
<keyword evidence="2" id="KW-0812">Transmembrane</keyword>
<feature type="domain" description="AsmA" evidence="3">
    <location>
        <begin position="350"/>
        <end position="638"/>
    </location>
</feature>
<dbReference type="PANTHER" id="PTHR30441:SF9">
    <property type="entry name" value="ASMA FAMILY PROTEIN YHJG"/>
    <property type="match status" value="1"/>
</dbReference>
<feature type="transmembrane region" description="Helical" evidence="2">
    <location>
        <begin position="36"/>
        <end position="56"/>
    </location>
</feature>
<evidence type="ECO:0000313" key="4">
    <source>
        <dbReference type="EMBL" id="SDC07312.1"/>
    </source>
</evidence>
<dbReference type="GO" id="GO:0005886">
    <property type="term" value="C:plasma membrane"/>
    <property type="evidence" value="ECO:0007669"/>
    <property type="project" value="TreeGrafter"/>
</dbReference>
<feature type="compositionally biased region" description="Pro residues" evidence="1">
    <location>
        <begin position="754"/>
        <end position="767"/>
    </location>
</feature>
<keyword evidence="2" id="KW-0472">Membrane</keyword>
<dbReference type="Proteomes" id="UP000198781">
    <property type="component" value="Unassembled WGS sequence"/>
</dbReference>
<evidence type="ECO:0000256" key="2">
    <source>
        <dbReference type="SAM" id="Phobius"/>
    </source>
</evidence>
<dbReference type="Pfam" id="PF05170">
    <property type="entry name" value="AsmA"/>
    <property type="match status" value="3"/>
</dbReference>